<gene>
    <name evidence="4" type="ORF">FN846DRAFT_373720</name>
</gene>
<feature type="coiled-coil region" evidence="1">
    <location>
        <begin position="57"/>
        <end position="84"/>
    </location>
</feature>
<keyword evidence="5" id="KW-1185">Reference proteome</keyword>
<feature type="region of interest" description="Disordered" evidence="2">
    <location>
        <begin position="104"/>
        <end position="272"/>
    </location>
</feature>
<feature type="region of interest" description="Disordered" evidence="2">
    <location>
        <begin position="1"/>
        <end position="26"/>
    </location>
</feature>
<sequence>MSRESPIDILSDSDDGDCGDCGDSTVKHEDVPLTIKRESSAEEAAYPGLPQELRDQLIQADIKIEQLQKLLDLEKDRRTALMESALMRFARSEQGAAFKHEQVVKQKQVSERPVSRFGGLGSKSRAAREREKQLFAARSEAVKPAKATPPAPVCPRRRCRSEDEIFQPPGDDSIGDSRTQGVNAEESDSDVPMTGVRRPRQQPKSKTPAKEKTPRTRKAKKPKMTVEDLQSDDNTLHAYIPEPSQSGYIDMPEPPHHRVKRERSESDDDDLYSLPVAKPAAAAASASSNPGPSTTSTAITRARSASVSLIPPTTPWQAPTAWNEAITASSEPLRKPYAHEFIQTWPPYSFQGGHGPVLPQRFTRKFLSKYLGGSAHNVRVKPAIAKMQEHNHRIEVYHCITPSWDPYLPTKPGAHGVRYMIAPPPDNKPRTGEEHGEPGLYAKIIPTFCRRAPCEWEYVGEYQVLQRPFLPGEHEAVPRIMKETWAKGIAGWRKGSKWGPEFLLERGLVKPGETADEQEVLKMIDDKVFTFEALIYECRGYSWDLQRWLEERWNEEAAKDLAIKEEDDDDG</sequence>
<dbReference type="Proteomes" id="UP000326924">
    <property type="component" value="Unassembled WGS sequence"/>
</dbReference>
<name>A0A5J5EIF5_9PEZI</name>
<dbReference type="OrthoDB" id="5427977at2759"/>
<evidence type="ECO:0000313" key="5">
    <source>
        <dbReference type="Proteomes" id="UP000326924"/>
    </source>
</evidence>
<keyword evidence="1" id="KW-0175">Coiled coil</keyword>
<evidence type="ECO:0000256" key="2">
    <source>
        <dbReference type="SAM" id="MobiDB-lite"/>
    </source>
</evidence>
<feature type="compositionally biased region" description="Acidic residues" evidence="2">
    <location>
        <begin position="11"/>
        <end position="20"/>
    </location>
</feature>
<dbReference type="AlphaFoldDB" id="A0A5J5EIF5"/>
<organism evidence="4 5">
    <name type="scientific">Sphaerosporella brunnea</name>
    <dbReference type="NCBI Taxonomy" id="1250544"/>
    <lineage>
        <taxon>Eukaryota</taxon>
        <taxon>Fungi</taxon>
        <taxon>Dikarya</taxon>
        <taxon>Ascomycota</taxon>
        <taxon>Pezizomycotina</taxon>
        <taxon>Pezizomycetes</taxon>
        <taxon>Pezizales</taxon>
        <taxon>Pyronemataceae</taxon>
        <taxon>Sphaerosporella</taxon>
    </lineage>
</organism>
<reference evidence="4 5" key="1">
    <citation type="submission" date="2019-09" db="EMBL/GenBank/DDBJ databases">
        <title>Draft genome of the ectomycorrhizal ascomycete Sphaerosporella brunnea.</title>
        <authorList>
            <consortium name="DOE Joint Genome Institute"/>
            <person name="Benucci G.M."/>
            <person name="Marozzi G."/>
            <person name="Antonielli L."/>
            <person name="Sanchez S."/>
            <person name="Marco P."/>
            <person name="Wang X."/>
            <person name="Falini L.B."/>
            <person name="Barry K."/>
            <person name="Haridas S."/>
            <person name="Lipzen A."/>
            <person name="Labutti K."/>
            <person name="Grigoriev I.V."/>
            <person name="Murat C."/>
            <person name="Martin F."/>
            <person name="Albertini E."/>
            <person name="Donnini D."/>
            <person name="Bonito G."/>
        </authorList>
    </citation>
    <scope>NUCLEOTIDE SEQUENCE [LARGE SCALE GENOMIC DNA]</scope>
    <source>
        <strain evidence="4 5">Sb_GMNB300</strain>
    </source>
</reference>
<dbReference type="Pfam" id="PF20411">
    <property type="entry name" value="DUF6697"/>
    <property type="match status" value="1"/>
</dbReference>
<protein>
    <recommendedName>
        <fullName evidence="3">DUF6697 domain-containing protein</fullName>
    </recommendedName>
</protein>
<proteinExistence type="predicted"/>
<evidence type="ECO:0000313" key="4">
    <source>
        <dbReference type="EMBL" id="KAA8894857.1"/>
    </source>
</evidence>
<dbReference type="InParanoid" id="A0A5J5EIF5"/>
<accession>A0A5J5EIF5</accession>
<dbReference type="InterPro" id="IPR046520">
    <property type="entry name" value="DUF6697"/>
</dbReference>
<evidence type="ECO:0000256" key="1">
    <source>
        <dbReference type="SAM" id="Coils"/>
    </source>
</evidence>
<feature type="compositionally biased region" description="Basic and acidic residues" evidence="2">
    <location>
        <begin position="104"/>
        <end position="114"/>
    </location>
</feature>
<evidence type="ECO:0000259" key="3">
    <source>
        <dbReference type="Pfam" id="PF20411"/>
    </source>
</evidence>
<feature type="domain" description="DUF6697" evidence="3">
    <location>
        <begin position="362"/>
        <end position="551"/>
    </location>
</feature>
<dbReference type="EMBL" id="VXIS01000305">
    <property type="protein sequence ID" value="KAA8894857.1"/>
    <property type="molecule type" value="Genomic_DNA"/>
</dbReference>
<comment type="caution">
    <text evidence="4">The sequence shown here is derived from an EMBL/GenBank/DDBJ whole genome shotgun (WGS) entry which is preliminary data.</text>
</comment>